<proteinExistence type="inferred from homology"/>
<dbReference type="InterPro" id="IPR020904">
    <property type="entry name" value="Sc_DH/Rdtase_CS"/>
</dbReference>
<dbReference type="PANTHER" id="PTHR44169">
    <property type="entry name" value="NADPH-DEPENDENT 1-ACYLDIHYDROXYACETONE PHOSPHATE REDUCTASE"/>
    <property type="match status" value="1"/>
</dbReference>
<evidence type="ECO:0000256" key="1">
    <source>
        <dbReference type="ARBA" id="ARBA00006484"/>
    </source>
</evidence>
<keyword evidence="2" id="KW-0560">Oxidoreductase</keyword>
<dbReference type="InterPro" id="IPR002347">
    <property type="entry name" value="SDR_fam"/>
</dbReference>
<dbReference type="InterPro" id="IPR036291">
    <property type="entry name" value="NAD(P)-bd_dom_sf"/>
</dbReference>
<reference evidence="4 5" key="1">
    <citation type="submission" date="2020-05" db="EMBL/GenBank/DDBJ databases">
        <title>DNA-SIP metagenomic assembled genomes.</title>
        <authorList>
            <person name="Yu J."/>
        </authorList>
    </citation>
    <scope>NUCLEOTIDE SEQUENCE [LARGE SCALE GENOMIC DNA]</scope>
    <source>
        <strain evidence="4">Bin5.27</strain>
    </source>
</reference>
<accession>A0A850C6V5</accession>
<dbReference type="Pfam" id="PF00106">
    <property type="entry name" value="adh_short"/>
    <property type="match status" value="1"/>
</dbReference>
<name>A0A850C6V5_9ACTN</name>
<comment type="caution">
    <text evidence="4">The sequence shown here is derived from an EMBL/GenBank/DDBJ whole genome shotgun (WGS) entry which is preliminary data.</text>
</comment>
<gene>
    <name evidence="4" type="ORF">HOQ43_02005</name>
</gene>
<dbReference type="NCBIfam" id="NF006119">
    <property type="entry name" value="PRK08264.1-5"/>
    <property type="match status" value="1"/>
</dbReference>
<dbReference type="EMBL" id="JABFXE010000085">
    <property type="protein sequence ID" value="NUQ87227.1"/>
    <property type="molecule type" value="Genomic_DNA"/>
</dbReference>
<evidence type="ECO:0000256" key="3">
    <source>
        <dbReference type="RuleBase" id="RU000363"/>
    </source>
</evidence>
<dbReference type="PANTHER" id="PTHR44169:SF6">
    <property type="entry name" value="NADPH-DEPENDENT 1-ACYLDIHYDROXYACETONE PHOSPHATE REDUCTASE"/>
    <property type="match status" value="1"/>
</dbReference>
<sequence>MDIKGSIAFVTGANRGMGRHFARQLLERGAAKVYAGSRRIDVVDLPGVEPVQLDITDPASVAAAAALASDTTILVNNAGIATFANLVGGPEDPIRLEMETNFFGTLNMVRAFAPVLGANGGGAILNILSVLSWRSAGMGHAYSAAKAASWSLTNGARLELAAQGTQVTGLHVAGIDTDMLKGIPADKSDPADIARAGLDGIETGALEVLADQVTVDFKAVLNADPAALYPELAAGRSFE</sequence>
<dbReference type="GO" id="GO:0016491">
    <property type="term" value="F:oxidoreductase activity"/>
    <property type="evidence" value="ECO:0007669"/>
    <property type="project" value="UniProtKB-KW"/>
</dbReference>
<dbReference type="Proteomes" id="UP000574690">
    <property type="component" value="Unassembled WGS sequence"/>
</dbReference>
<dbReference type="PRINTS" id="PR00080">
    <property type="entry name" value="SDRFAMILY"/>
</dbReference>
<protein>
    <submittedName>
        <fullName evidence="4">SDR family oxidoreductase</fullName>
    </submittedName>
</protein>
<dbReference type="Gene3D" id="3.40.50.720">
    <property type="entry name" value="NAD(P)-binding Rossmann-like Domain"/>
    <property type="match status" value="1"/>
</dbReference>
<evidence type="ECO:0000313" key="4">
    <source>
        <dbReference type="EMBL" id="NUQ87227.1"/>
    </source>
</evidence>
<dbReference type="AlphaFoldDB" id="A0A850C6V5"/>
<evidence type="ECO:0000313" key="5">
    <source>
        <dbReference type="Proteomes" id="UP000574690"/>
    </source>
</evidence>
<comment type="similarity">
    <text evidence="1 3">Belongs to the short-chain dehydrogenases/reductases (SDR) family.</text>
</comment>
<dbReference type="PROSITE" id="PS00061">
    <property type="entry name" value="ADH_SHORT"/>
    <property type="match status" value="1"/>
</dbReference>
<dbReference type="PRINTS" id="PR00081">
    <property type="entry name" value="GDHRDH"/>
</dbReference>
<dbReference type="SUPFAM" id="SSF51735">
    <property type="entry name" value="NAD(P)-binding Rossmann-fold domains"/>
    <property type="match status" value="1"/>
</dbReference>
<evidence type="ECO:0000256" key="2">
    <source>
        <dbReference type="ARBA" id="ARBA00023002"/>
    </source>
</evidence>
<organism evidence="4 5">
    <name type="scientific">Glycomyces artemisiae</name>
    <dbReference type="NCBI Taxonomy" id="1076443"/>
    <lineage>
        <taxon>Bacteria</taxon>
        <taxon>Bacillati</taxon>
        <taxon>Actinomycetota</taxon>
        <taxon>Actinomycetes</taxon>
        <taxon>Glycomycetales</taxon>
        <taxon>Glycomycetaceae</taxon>
        <taxon>Glycomyces</taxon>
    </lineage>
</organism>